<name>A0A0E9WC46_ANGAN</name>
<accession>A0A0E9WC46</accession>
<dbReference type="AlphaFoldDB" id="A0A0E9WC46"/>
<dbReference type="EMBL" id="GBXM01021514">
    <property type="protein sequence ID" value="JAH87063.1"/>
    <property type="molecule type" value="Transcribed_RNA"/>
</dbReference>
<proteinExistence type="predicted"/>
<evidence type="ECO:0000313" key="1">
    <source>
        <dbReference type="EMBL" id="JAH87063.1"/>
    </source>
</evidence>
<reference evidence="1" key="1">
    <citation type="submission" date="2014-11" db="EMBL/GenBank/DDBJ databases">
        <authorList>
            <person name="Amaro Gonzalez C."/>
        </authorList>
    </citation>
    <scope>NUCLEOTIDE SEQUENCE</scope>
</reference>
<protein>
    <submittedName>
        <fullName evidence="1">Uncharacterized protein</fullName>
    </submittedName>
</protein>
<sequence>MQNSLCLQTPSALIGSELGRRVDCISCGTCLTLLKVWVHRKTAL</sequence>
<reference evidence="1" key="2">
    <citation type="journal article" date="2015" name="Fish Shellfish Immunol.">
        <title>Early steps in the European eel (Anguilla anguilla)-Vibrio vulnificus interaction in the gills: Role of the RtxA13 toxin.</title>
        <authorList>
            <person name="Callol A."/>
            <person name="Pajuelo D."/>
            <person name="Ebbesson L."/>
            <person name="Teles M."/>
            <person name="MacKenzie S."/>
            <person name="Amaro C."/>
        </authorList>
    </citation>
    <scope>NUCLEOTIDE SEQUENCE</scope>
</reference>
<organism evidence="1">
    <name type="scientific">Anguilla anguilla</name>
    <name type="common">European freshwater eel</name>
    <name type="synonym">Muraena anguilla</name>
    <dbReference type="NCBI Taxonomy" id="7936"/>
    <lineage>
        <taxon>Eukaryota</taxon>
        <taxon>Metazoa</taxon>
        <taxon>Chordata</taxon>
        <taxon>Craniata</taxon>
        <taxon>Vertebrata</taxon>
        <taxon>Euteleostomi</taxon>
        <taxon>Actinopterygii</taxon>
        <taxon>Neopterygii</taxon>
        <taxon>Teleostei</taxon>
        <taxon>Anguilliformes</taxon>
        <taxon>Anguillidae</taxon>
        <taxon>Anguilla</taxon>
    </lineage>
</organism>